<dbReference type="InterPro" id="IPR016193">
    <property type="entry name" value="Cytidine_deaminase-like"/>
</dbReference>
<comment type="cofactor">
    <cofactor evidence="8">
        <name>Zn(2+)</name>
        <dbReference type="ChEBI" id="CHEBI:29105"/>
    </cofactor>
    <text evidence="8">Binds 1 zinc ion per subunit.</text>
</comment>
<dbReference type="NCBIfam" id="NF008113">
    <property type="entry name" value="PRK10860.1"/>
    <property type="match status" value="1"/>
</dbReference>
<dbReference type="PANTHER" id="PTHR11079:SF202">
    <property type="entry name" value="TRNA-SPECIFIC ADENOSINE DEAMINASE"/>
    <property type="match status" value="1"/>
</dbReference>
<evidence type="ECO:0000256" key="7">
    <source>
        <dbReference type="ARBA" id="ARBA00048045"/>
    </source>
</evidence>
<organism evidence="10 11">
    <name type="scientific">Psychrobacter halodurans</name>
    <dbReference type="NCBI Taxonomy" id="2818439"/>
    <lineage>
        <taxon>Bacteria</taxon>
        <taxon>Pseudomonadati</taxon>
        <taxon>Pseudomonadota</taxon>
        <taxon>Gammaproteobacteria</taxon>
        <taxon>Moraxellales</taxon>
        <taxon>Moraxellaceae</taxon>
        <taxon>Psychrobacter</taxon>
    </lineage>
</organism>
<dbReference type="AlphaFoldDB" id="A0AAW4IL35"/>
<dbReference type="Pfam" id="PF14437">
    <property type="entry name" value="MafB19-deam"/>
    <property type="match status" value="1"/>
</dbReference>
<dbReference type="GO" id="GO:0052717">
    <property type="term" value="F:tRNA-specific adenosine-34 deaminase activity"/>
    <property type="evidence" value="ECO:0007669"/>
    <property type="project" value="UniProtKB-UniRule"/>
</dbReference>
<evidence type="ECO:0000256" key="6">
    <source>
        <dbReference type="ARBA" id="ARBA00022833"/>
    </source>
</evidence>
<comment type="subunit">
    <text evidence="2 8">Homodimer.</text>
</comment>
<evidence type="ECO:0000256" key="3">
    <source>
        <dbReference type="ARBA" id="ARBA00022694"/>
    </source>
</evidence>
<sequence length="208" mass="23147">MTIPFFAAETLLPDGISYHSSPDSLSVDAAGSRARHQLELSTQQFWTLEDVQWMHQALALAQHGAELGEVPVGAILVHEQQMIGKGFNEPIGRHDATAHAEVVALRDACSHLKNYRLPSNTTLYVTLEPCTMCMGALIHARVARLVYAANEPRAGMVGSQMDLSAQDFYNHIITVQRGLCSEHSSQLLKRFFRARRQLAKQKKLDVKK</sequence>
<keyword evidence="3 8" id="KW-0819">tRNA processing</keyword>
<dbReference type="HAMAP" id="MF_00972">
    <property type="entry name" value="tRNA_aden_deaminase"/>
    <property type="match status" value="1"/>
</dbReference>
<reference evidence="10 11" key="1">
    <citation type="submission" date="2021-03" db="EMBL/GenBank/DDBJ databases">
        <authorList>
            <person name="Shang D.-D."/>
            <person name="Du Z.-J."/>
            <person name="Chen G.-J."/>
        </authorList>
    </citation>
    <scope>NUCLEOTIDE SEQUENCE [LARGE SCALE GENOMIC DNA]</scope>
    <source>
        <strain evidence="10 11">F2608</strain>
    </source>
</reference>
<evidence type="ECO:0000256" key="1">
    <source>
        <dbReference type="ARBA" id="ARBA00010669"/>
    </source>
</evidence>
<comment type="function">
    <text evidence="8">Catalyzes the deamination of adenosine to inosine at the wobble position 34 of tRNA(Arg2).</text>
</comment>
<dbReference type="InterPro" id="IPR028883">
    <property type="entry name" value="tRNA_aden_deaminase"/>
</dbReference>
<keyword evidence="5 8" id="KW-0378">Hydrolase</keyword>
<feature type="domain" description="CMP/dCMP-type deaminase" evidence="9">
    <location>
        <begin position="48"/>
        <end position="176"/>
    </location>
</feature>
<keyword evidence="11" id="KW-1185">Reference proteome</keyword>
<accession>A0AAW4IL35</accession>
<protein>
    <recommendedName>
        <fullName evidence="8">tRNA-specific adenosine deaminase</fullName>
        <ecNumber evidence="8">3.5.4.33</ecNumber>
    </recommendedName>
</protein>
<dbReference type="CDD" id="cd01285">
    <property type="entry name" value="nucleoside_deaminase"/>
    <property type="match status" value="1"/>
</dbReference>
<evidence type="ECO:0000256" key="8">
    <source>
        <dbReference type="HAMAP-Rule" id="MF_00972"/>
    </source>
</evidence>
<dbReference type="GO" id="GO:0008270">
    <property type="term" value="F:zinc ion binding"/>
    <property type="evidence" value="ECO:0007669"/>
    <property type="project" value="UniProtKB-UniRule"/>
</dbReference>
<dbReference type="Gene3D" id="3.40.140.10">
    <property type="entry name" value="Cytidine Deaminase, domain 2"/>
    <property type="match status" value="1"/>
</dbReference>
<evidence type="ECO:0000313" key="10">
    <source>
        <dbReference type="EMBL" id="MBO1515919.1"/>
    </source>
</evidence>
<dbReference type="PROSITE" id="PS51747">
    <property type="entry name" value="CYT_DCMP_DEAMINASES_2"/>
    <property type="match status" value="1"/>
</dbReference>
<dbReference type="RefSeq" id="WP_207968903.1">
    <property type="nucleotide sequence ID" value="NZ_JAGBKN010000001.1"/>
</dbReference>
<comment type="caution">
    <text evidence="10">The sequence shown here is derived from an EMBL/GenBank/DDBJ whole genome shotgun (WGS) entry which is preliminary data.</text>
</comment>
<feature type="binding site" evidence="8">
    <location>
        <position position="133"/>
    </location>
    <ligand>
        <name>Zn(2+)</name>
        <dbReference type="ChEBI" id="CHEBI:29105"/>
        <note>catalytic</note>
    </ligand>
</feature>
<keyword evidence="6 8" id="KW-0862">Zinc</keyword>
<feature type="binding site" evidence="8">
    <location>
        <position position="99"/>
    </location>
    <ligand>
        <name>Zn(2+)</name>
        <dbReference type="ChEBI" id="CHEBI:29105"/>
        <note>catalytic</note>
    </ligand>
</feature>
<dbReference type="Proteomes" id="UP000664161">
    <property type="component" value="Unassembled WGS sequence"/>
</dbReference>
<evidence type="ECO:0000256" key="4">
    <source>
        <dbReference type="ARBA" id="ARBA00022723"/>
    </source>
</evidence>
<dbReference type="InterPro" id="IPR058535">
    <property type="entry name" value="MafB19-deam"/>
</dbReference>
<dbReference type="EMBL" id="JAGBKN010000001">
    <property type="protein sequence ID" value="MBO1515919.1"/>
    <property type="molecule type" value="Genomic_DNA"/>
</dbReference>
<dbReference type="EC" id="3.5.4.33" evidence="8"/>
<dbReference type="InterPro" id="IPR002125">
    <property type="entry name" value="CMP_dCMP_dom"/>
</dbReference>
<keyword evidence="4 8" id="KW-0479">Metal-binding</keyword>
<dbReference type="SUPFAM" id="SSF53927">
    <property type="entry name" value="Cytidine deaminase-like"/>
    <property type="match status" value="1"/>
</dbReference>
<feature type="active site" description="Proton donor" evidence="8">
    <location>
        <position position="101"/>
    </location>
</feature>
<evidence type="ECO:0000256" key="5">
    <source>
        <dbReference type="ARBA" id="ARBA00022801"/>
    </source>
</evidence>
<gene>
    <name evidence="8 10" type="primary">tadA</name>
    <name evidence="10" type="ORF">J3491_01045</name>
</gene>
<dbReference type="FunFam" id="3.40.140.10:FF:000005">
    <property type="entry name" value="tRNA-specific adenosine deaminase"/>
    <property type="match status" value="1"/>
</dbReference>
<dbReference type="PANTHER" id="PTHR11079">
    <property type="entry name" value="CYTOSINE DEAMINASE FAMILY MEMBER"/>
    <property type="match status" value="1"/>
</dbReference>
<comment type="catalytic activity">
    <reaction evidence="7 8">
        <text>adenosine(34) in tRNA + H2O + H(+) = inosine(34) in tRNA + NH4(+)</text>
        <dbReference type="Rhea" id="RHEA:43168"/>
        <dbReference type="Rhea" id="RHEA-COMP:10373"/>
        <dbReference type="Rhea" id="RHEA-COMP:10374"/>
        <dbReference type="ChEBI" id="CHEBI:15377"/>
        <dbReference type="ChEBI" id="CHEBI:15378"/>
        <dbReference type="ChEBI" id="CHEBI:28938"/>
        <dbReference type="ChEBI" id="CHEBI:74411"/>
        <dbReference type="ChEBI" id="CHEBI:82852"/>
        <dbReference type="EC" id="3.5.4.33"/>
    </reaction>
</comment>
<feature type="binding site" evidence="8">
    <location>
        <position position="130"/>
    </location>
    <ligand>
        <name>Zn(2+)</name>
        <dbReference type="ChEBI" id="CHEBI:29105"/>
        <note>catalytic</note>
    </ligand>
</feature>
<name>A0AAW4IL35_9GAMM</name>
<comment type="similarity">
    <text evidence="1">Belongs to the cytidine and deoxycytidylate deaminase family. ADAT2 subfamily.</text>
</comment>
<dbReference type="PROSITE" id="PS00903">
    <property type="entry name" value="CYT_DCMP_DEAMINASES_1"/>
    <property type="match status" value="1"/>
</dbReference>
<dbReference type="GO" id="GO:0002100">
    <property type="term" value="P:tRNA wobble adenosine to inosine editing"/>
    <property type="evidence" value="ECO:0007669"/>
    <property type="project" value="UniProtKB-UniRule"/>
</dbReference>
<dbReference type="InterPro" id="IPR016192">
    <property type="entry name" value="APOBEC/CMP_deaminase_Zn-bd"/>
</dbReference>
<proteinExistence type="inferred from homology"/>
<evidence type="ECO:0000313" key="11">
    <source>
        <dbReference type="Proteomes" id="UP000664161"/>
    </source>
</evidence>
<evidence type="ECO:0000259" key="9">
    <source>
        <dbReference type="PROSITE" id="PS51747"/>
    </source>
</evidence>
<evidence type="ECO:0000256" key="2">
    <source>
        <dbReference type="ARBA" id="ARBA00011738"/>
    </source>
</evidence>